<protein>
    <submittedName>
        <fullName evidence="2">Uncharacterized protein</fullName>
    </submittedName>
</protein>
<keyword evidence="1" id="KW-0812">Transmembrane</keyword>
<name>A0A6S6UAC1_9GAMM</name>
<organism evidence="2">
    <name type="scientific">uncultured Thiotrichaceae bacterium</name>
    <dbReference type="NCBI Taxonomy" id="298394"/>
    <lineage>
        <taxon>Bacteria</taxon>
        <taxon>Pseudomonadati</taxon>
        <taxon>Pseudomonadota</taxon>
        <taxon>Gammaproteobacteria</taxon>
        <taxon>Thiotrichales</taxon>
        <taxon>Thiotrichaceae</taxon>
        <taxon>environmental samples</taxon>
    </lineage>
</organism>
<keyword evidence="1" id="KW-0472">Membrane</keyword>
<feature type="transmembrane region" description="Helical" evidence="1">
    <location>
        <begin position="6"/>
        <end position="23"/>
    </location>
</feature>
<keyword evidence="1" id="KW-1133">Transmembrane helix</keyword>
<evidence type="ECO:0000313" key="2">
    <source>
        <dbReference type="EMBL" id="CAA6825028.1"/>
    </source>
</evidence>
<accession>A0A6S6UAC1</accession>
<dbReference type="AlphaFoldDB" id="A0A6S6UAC1"/>
<reference evidence="2" key="1">
    <citation type="submission" date="2020-01" db="EMBL/GenBank/DDBJ databases">
        <authorList>
            <person name="Meier V. D."/>
            <person name="Meier V D."/>
        </authorList>
    </citation>
    <scope>NUCLEOTIDE SEQUENCE</scope>
    <source>
        <strain evidence="2">HLG_WM_MAG_08</strain>
    </source>
</reference>
<gene>
    <name evidence="2" type="ORF">HELGO_WM25050</name>
</gene>
<evidence type="ECO:0000256" key="1">
    <source>
        <dbReference type="SAM" id="Phobius"/>
    </source>
</evidence>
<proteinExistence type="predicted"/>
<sequence>MLETFFQFMIILVIVSVPCYAFYKVGINAGIQRGVKRQILRELMLCGVIEKTEPGQRH</sequence>
<dbReference type="EMBL" id="CACVAV010000393">
    <property type="protein sequence ID" value="CAA6825028.1"/>
    <property type="molecule type" value="Genomic_DNA"/>
</dbReference>